<evidence type="ECO:0000256" key="2">
    <source>
        <dbReference type="SAM" id="SignalP"/>
    </source>
</evidence>
<keyword evidence="2" id="KW-0732">Signal</keyword>
<evidence type="ECO:0000256" key="1">
    <source>
        <dbReference type="SAM" id="MobiDB-lite"/>
    </source>
</evidence>
<comment type="caution">
    <text evidence="3">The sequence shown here is derived from an EMBL/GenBank/DDBJ whole genome shotgun (WGS) entry which is preliminary data.</text>
</comment>
<name>A0A7C4LLX2_9PLAN</name>
<feature type="region of interest" description="Disordered" evidence="1">
    <location>
        <begin position="110"/>
        <end position="131"/>
    </location>
</feature>
<proteinExistence type="predicted"/>
<gene>
    <name evidence="3" type="ORF">ENS64_13370</name>
</gene>
<accession>A0A7C4LLX2</accession>
<feature type="signal peptide" evidence="2">
    <location>
        <begin position="1"/>
        <end position="32"/>
    </location>
</feature>
<evidence type="ECO:0000313" key="3">
    <source>
        <dbReference type="EMBL" id="HGT40232.1"/>
    </source>
</evidence>
<dbReference type="EMBL" id="DSVQ01000016">
    <property type="protein sequence ID" value="HGT40232.1"/>
    <property type="molecule type" value="Genomic_DNA"/>
</dbReference>
<evidence type="ECO:0008006" key="4">
    <source>
        <dbReference type="Google" id="ProtNLM"/>
    </source>
</evidence>
<feature type="chain" id="PRO_5027604170" description="Outer membrane protein assembly factor BamE" evidence="2">
    <location>
        <begin position="33"/>
        <end position="131"/>
    </location>
</feature>
<protein>
    <recommendedName>
        <fullName evidence="4">Outer membrane protein assembly factor BamE</fullName>
    </recommendedName>
</protein>
<reference evidence="3" key="1">
    <citation type="journal article" date="2020" name="mSystems">
        <title>Genome- and Community-Level Interaction Insights into Carbon Utilization and Element Cycling Functions of Hydrothermarchaeota in Hydrothermal Sediment.</title>
        <authorList>
            <person name="Zhou Z."/>
            <person name="Liu Y."/>
            <person name="Xu W."/>
            <person name="Pan J."/>
            <person name="Luo Z.H."/>
            <person name="Li M."/>
        </authorList>
    </citation>
    <scope>NUCLEOTIDE SEQUENCE [LARGE SCALE GENOMIC DNA]</scope>
    <source>
        <strain evidence="3">SpSt-508</strain>
    </source>
</reference>
<feature type="compositionally biased region" description="Pro residues" evidence="1">
    <location>
        <begin position="122"/>
        <end position="131"/>
    </location>
</feature>
<organism evidence="3">
    <name type="scientific">Schlesneria paludicola</name>
    <dbReference type="NCBI Taxonomy" id="360056"/>
    <lineage>
        <taxon>Bacteria</taxon>
        <taxon>Pseudomonadati</taxon>
        <taxon>Planctomycetota</taxon>
        <taxon>Planctomycetia</taxon>
        <taxon>Planctomycetales</taxon>
        <taxon>Planctomycetaceae</taxon>
        <taxon>Schlesneria</taxon>
    </lineage>
</organism>
<dbReference type="AlphaFoldDB" id="A0A7C4LLX2"/>
<dbReference type="PROSITE" id="PS51257">
    <property type="entry name" value="PROKAR_LIPOPROTEIN"/>
    <property type="match status" value="1"/>
</dbReference>
<sequence>MRHRGTRQGRAFAWLVLAGMLGCQLTPSPALVECPLPMQQQAEEILKIVPLGTPRAEALKKLKEAGIRGNFGENESIFYCDFWHRDEHVRWHINVMLLFDEEGKLYATRPEANVAADAPSAPSSPPDDPFQ</sequence>